<evidence type="ECO:0000256" key="1">
    <source>
        <dbReference type="ARBA" id="ARBA00006174"/>
    </source>
</evidence>
<dbReference type="Proteomes" id="UP000671960">
    <property type="component" value="Chromosome"/>
</dbReference>
<dbReference type="InterPro" id="IPR045337">
    <property type="entry name" value="MmgE_PrpD_C"/>
</dbReference>
<evidence type="ECO:0000313" key="5">
    <source>
        <dbReference type="Proteomes" id="UP000671960"/>
    </source>
</evidence>
<accession>A0ABX7UYD7</accession>
<dbReference type="PANTHER" id="PTHR16943">
    <property type="entry name" value="2-METHYLCITRATE DEHYDRATASE-RELATED"/>
    <property type="match status" value="1"/>
</dbReference>
<dbReference type="InterPro" id="IPR036148">
    <property type="entry name" value="MmgE/PrpD_sf"/>
</dbReference>
<dbReference type="InterPro" id="IPR005656">
    <property type="entry name" value="MmgE_PrpD"/>
</dbReference>
<feature type="domain" description="MmgE/PrpD N-terminal" evidence="2">
    <location>
        <begin position="22"/>
        <end position="252"/>
    </location>
</feature>
<dbReference type="InterPro" id="IPR042183">
    <property type="entry name" value="MmgE/PrpD_sf_1"/>
</dbReference>
<sequence>MKFYLDLELEIAADLQSCFAAEKPAELLSVADEHLADLLGVMLAGAQHPASLNLLRSLARCDYAPGLTARAIGRGDRLGVQDAALFNAFAGHIHDYDDDDTLMSLSHPTVTVGAACLALGEAHNISGKSLVNAYIAGVETIARLGVLVHPYHYMKGWHATCTLGVVGAAVASGLAMNLTVSQLRHAIGLSASMAAGLRSNFGSDAKPLQTALAASHGVMAARLAAVGMTSTPGSLLGPMGLVDVFAERFDPKKAAVMTFGRPYALLEPGITIKRYPCCTCSHAAVALLQDVLATEKTAAAQIAAIDVHLDPAAPKILIHERAATGLEAKFSLPYSLAIAALVGHLNLEDFSDENVQRQDVRTLAEKVRILPDQDLPKGIAGVALGCRLQVTTTSGETYRRAADVEPGSKTWRLSRQQLESKFCACARYSLPSAALPELFDELLQFERIENVQYLIDRLCSGHSLA</sequence>
<evidence type="ECO:0000259" key="3">
    <source>
        <dbReference type="Pfam" id="PF19305"/>
    </source>
</evidence>
<dbReference type="Pfam" id="PF19305">
    <property type="entry name" value="MmgE_PrpD_C"/>
    <property type="match status" value="1"/>
</dbReference>
<dbReference type="Pfam" id="PF03972">
    <property type="entry name" value="MmgE_PrpD_N"/>
    <property type="match status" value="1"/>
</dbReference>
<feature type="domain" description="MmgE/PrpD C-terminal" evidence="3">
    <location>
        <begin position="275"/>
        <end position="431"/>
    </location>
</feature>
<keyword evidence="5" id="KW-1185">Reference proteome</keyword>
<dbReference type="Gene3D" id="1.10.4100.10">
    <property type="entry name" value="2-methylcitrate dehydratase PrpD"/>
    <property type="match status" value="1"/>
</dbReference>
<dbReference type="Gene3D" id="3.30.1330.120">
    <property type="entry name" value="2-methylcitrate dehydratase PrpD"/>
    <property type="match status" value="1"/>
</dbReference>
<name>A0ABX7UYD7_9GAMM</name>
<reference evidence="4 5" key="1">
    <citation type="submission" date="2020-03" db="EMBL/GenBank/DDBJ databases">
        <authorList>
            <person name="Bakhshi Ganjeh M."/>
        </authorList>
    </citation>
    <scope>NUCLEOTIDE SEQUENCE [LARGE SCALE GENOMIC DNA]</scope>
    <source>
        <strain evidence="5">Iran 50</strain>
    </source>
</reference>
<comment type="similarity">
    <text evidence="1">Belongs to the PrpD family.</text>
</comment>
<gene>
    <name evidence="4" type="ORF">HC231_19365</name>
</gene>
<evidence type="ECO:0000259" key="2">
    <source>
        <dbReference type="Pfam" id="PF03972"/>
    </source>
</evidence>
<protein>
    <submittedName>
        <fullName evidence="4">MmgE/PrpD family protein</fullName>
    </submittedName>
</protein>
<proteinExistence type="inferred from homology"/>
<dbReference type="SUPFAM" id="SSF103378">
    <property type="entry name" value="2-methylcitrate dehydratase PrpD"/>
    <property type="match status" value="1"/>
</dbReference>
<dbReference type="PANTHER" id="PTHR16943:SF8">
    <property type="entry name" value="2-METHYLCITRATE DEHYDRATASE"/>
    <property type="match status" value="1"/>
</dbReference>
<dbReference type="InterPro" id="IPR042188">
    <property type="entry name" value="MmgE/PrpD_sf_2"/>
</dbReference>
<dbReference type="RefSeq" id="WP_208228334.1">
    <property type="nucleotide sequence ID" value="NZ_CP050854.1"/>
</dbReference>
<dbReference type="EMBL" id="CP050854">
    <property type="protein sequence ID" value="QTF09841.1"/>
    <property type="molecule type" value="Genomic_DNA"/>
</dbReference>
<dbReference type="InterPro" id="IPR045336">
    <property type="entry name" value="MmgE_PrpD_N"/>
</dbReference>
<organism evidence="4 5">
    <name type="scientific">Brenneria izadpanahii</name>
    <dbReference type="NCBI Taxonomy" id="2722756"/>
    <lineage>
        <taxon>Bacteria</taxon>
        <taxon>Pseudomonadati</taxon>
        <taxon>Pseudomonadota</taxon>
        <taxon>Gammaproteobacteria</taxon>
        <taxon>Enterobacterales</taxon>
        <taxon>Pectobacteriaceae</taxon>
        <taxon>Brenneria</taxon>
    </lineage>
</organism>
<evidence type="ECO:0000313" key="4">
    <source>
        <dbReference type="EMBL" id="QTF09841.1"/>
    </source>
</evidence>